<feature type="domain" description="RCK C-terminal" evidence="2">
    <location>
        <begin position="143"/>
        <end position="228"/>
    </location>
</feature>
<dbReference type="Gene3D" id="3.30.70.1450">
    <property type="entry name" value="Regulator of K+ conductance, C-terminal domain"/>
    <property type="match status" value="1"/>
</dbReference>
<gene>
    <name evidence="3" type="ORF">CP520_02590</name>
</gene>
<dbReference type="PROSITE" id="PS51202">
    <property type="entry name" value="RCK_C"/>
    <property type="match status" value="1"/>
</dbReference>
<dbReference type="InterPro" id="IPR050721">
    <property type="entry name" value="Trk_Ktr_HKT_K-transport"/>
</dbReference>
<evidence type="ECO:0000259" key="2">
    <source>
        <dbReference type="PROSITE" id="PS51202"/>
    </source>
</evidence>
<dbReference type="AlphaFoldDB" id="A0A291ISE1"/>
<name>A0A291ISE1_9MOLU</name>
<dbReference type="PANTHER" id="PTHR43833">
    <property type="entry name" value="POTASSIUM CHANNEL PROTEIN 2-RELATED-RELATED"/>
    <property type="match status" value="1"/>
</dbReference>
<dbReference type="InterPro" id="IPR006037">
    <property type="entry name" value="RCK_C"/>
</dbReference>
<dbReference type="Proteomes" id="UP000232227">
    <property type="component" value="Chromosome"/>
</dbReference>
<dbReference type="GO" id="GO:0006813">
    <property type="term" value="P:potassium ion transport"/>
    <property type="evidence" value="ECO:0007669"/>
    <property type="project" value="InterPro"/>
</dbReference>
<dbReference type="Pfam" id="PF02080">
    <property type="entry name" value="TrkA_C"/>
    <property type="match status" value="1"/>
</dbReference>
<dbReference type="SUPFAM" id="SSF116726">
    <property type="entry name" value="TrkA C-terminal domain-like"/>
    <property type="match status" value="1"/>
</dbReference>
<evidence type="ECO:0000313" key="4">
    <source>
        <dbReference type="Proteomes" id="UP000232227"/>
    </source>
</evidence>
<sequence length="241" mass="26671">MPKRKNFAVLGASNFSLAVIKTLVDKRQKVTVFDNNPEQLDLTLSDYDNVDKIILDATNKSALEKNAIKTFDGIVVGFGSSMETSLIAVLNLLDLGCDNIIARARDEKHRRILKAIGLADNQISTPDEIAGNTVGSRLVYDIDVNIDIQSSSDDYFSTVVTVKNPDVFNKTLDELNLINNKDFNIIQIRRAGKVFLPDENTILKEGDVVTLFAASNVINEIVNKLQGPEKDHIEEPQPSQN</sequence>
<dbReference type="InterPro" id="IPR003148">
    <property type="entry name" value="RCK_N"/>
</dbReference>
<dbReference type="GO" id="GO:0008324">
    <property type="term" value="F:monoatomic cation transmembrane transporter activity"/>
    <property type="evidence" value="ECO:0007669"/>
    <property type="project" value="InterPro"/>
</dbReference>
<dbReference type="InterPro" id="IPR036721">
    <property type="entry name" value="RCK_C_sf"/>
</dbReference>
<organism evidence="3 4">
    <name type="scientific">Mesoplasma lactucae ATCC 49193</name>
    <dbReference type="NCBI Taxonomy" id="81460"/>
    <lineage>
        <taxon>Bacteria</taxon>
        <taxon>Bacillati</taxon>
        <taxon>Mycoplasmatota</taxon>
        <taxon>Mollicutes</taxon>
        <taxon>Entomoplasmatales</taxon>
        <taxon>Entomoplasmataceae</taxon>
        <taxon>Mesoplasma</taxon>
    </lineage>
</organism>
<dbReference type="InterPro" id="IPR036291">
    <property type="entry name" value="NAD(P)-bd_dom_sf"/>
</dbReference>
<accession>A0A291ISE1</accession>
<dbReference type="Pfam" id="PF02254">
    <property type="entry name" value="TrkA_N"/>
    <property type="match status" value="1"/>
</dbReference>
<dbReference type="RefSeq" id="WP_096862895.1">
    <property type="nucleotide sequence ID" value="NZ_CP023668.1"/>
</dbReference>
<feature type="domain" description="RCK N-terminal" evidence="1">
    <location>
        <begin position="4"/>
        <end position="125"/>
    </location>
</feature>
<protein>
    <submittedName>
        <fullName evidence="3">Potassium transporter TrkA</fullName>
    </submittedName>
</protein>
<dbReference type="PROSITE" id="PS51201">
    <property type="entry name" value="RCK_N"/>
    <property type="match status" value="1"/>
</dbReference>
<dbReference type="SUPFAM" id="SSF51735">
    <property type="entry name" value="NAD(P)-binding Rossmann-fold domains"/>
    <property type="match status" value="1"/>
</dbReference>
<reference evidence="3 4" key="1">
    <citation type="submission" date="2017-09" db="EMBL/GenBank/DDBJ databases">
        <title>SPAdes assembly of the Mesoplasma lactucae genome.</title>
        <authorList>
            <person name="Knight T.F."/>
            <person name="Rubinstein R."/>
            <person name="Citino T."/>
        </authorList>
    </citation>
    <scope>NUCLEOTIDE SEQUENCE [LARGE SCALE GENOMIC DNA]</scope>
    <source>
        <strain evidence="3 4">831-C4</strain>
    </source>
</reference>
<dbReference type="EMBL" id="CP023668">
    <property type="protein sequence ID" value="ATG97607.1"/>
    <property type="molecule type" value="Genomic_DNA"/>
</dbReference>
<dbReference type="PANTHER" id="PTHR43833:SF7">
    <property type="entry name" value="KTR SYSTEM POTASSIUM UPTAKE PROTEIN C"/>
    <property type="match status" value="1"/>
</dbReference>
<dbReference type="Gene3D" id="3.40.50.720">
    <property type="entry name" value="NAD(P)-binding Rossmann-like Domain"/>
    <property type="match status" value="1"/>
</dbReference>
<dbReference type="KEGG" id="mlac:CP520_02590"/>
<proteinExistence type="predicted"/>
<dbReference type="OrthoDB" id="9776294at2"/>
<evidence type="ECO:0000313" key="3">
    <source>
        <dbReference type="EMBL" id="ATG97607.1"/>
    </source>
</evidence>
<keyword evidence="4" id="KW-1185">Reference proteome</keyword>
<evidence type="ECO:0000259" key="1">
    <source>
        <dbReference type="PROSITE" id="PS51201"/>
    </source>
</evidence>